<accession>X0Y7Q8</accession>
<name>X0Y7Q8_9ZZZZ</name>
<dbReference type="InterPro" id="IPR008271">
    <property type="entry name" value="Ser/Thr_kinase_AS"/>
</dbReference>
<evidence type="ECO:0000256" key="1">
    <source>
        <dbReference type="ARBA" id="ARBA00022679"/>
    </source>
</evidence>
<dbReference type="InterPro" id="IPR000719">
    <property type="entry name" value="Prot_kinase_dom"/>
</dbReference>
<evidence type="ECO:0000256" key="5">
    <source>
        <dbReference type="ARBA" id="ARBA00038035"/>
    </source>
</evidence>
<dbReference type="PROSITE" id="PS50011">
    <property type="entry name" value="PROTEIN_KINASE_DOM"/>
    <property type="match status" value="1"/>
</dbReference>
<dbReference type="EMBL" id="BARS01050837">
    <property type="protein sequence ID" value="GAG51805.1"/>
    <property type="molecule type" value="Genomic_DNA"/>
</dbReference>
<evidence type="ECO:0000259" key="10">
    <source>
        <dbReference type="PROSITE" id="PS50011"/>
    </source>
</evidence>
<feature type="domain" description="Protein kinase" evidence="10">
    <location>
        <begin position="1"/>
        <end position="198"/>
    </location>
</feature>
<dbReference type="Pfam" id="PF00069">
    <property type="entry name" value="Pkinase"/>
    <property type="match status" value="1"/>
</dbReference>
<organism evidence="11">
    <name type="scientific">marine sediment metagenome</name>
    <dbReference type="NCBI Taxonomy" id="412755"/>
    <lineage>
        <taxon>unclassified sequences</taxon>
        <taxon>metagenomes</taxon>
        <taxon>ecological metagenomes</taxon>
    </lineage>
</organism>
<evidence type="ECO:0000313" key="11">
    <source>
        <dbReference type="EMBL" id="GAG51805.1"/>
    </source>
</evidence>
<dbReference type="CDD" id="cd14014">
    <property type="entry name" value="STKc_PknB_like"/>
    <property type="match status" value="1"/>
</dbReference>
<dbReference type="Gene3D" id="1.10.510.10">
    <property type="entry name" value="Transferase(Phosphotransferase) domain 1"/>
    <property type="match status" value="1"/>
</dbReference>
<comment type="similarity">
    <text evidence="5">Belongs to the protein kinase superfamily. STE Ser/Thr protein kinase family. MAP kinase kinase subfamily.</text>
</comment>
<keyword evidence="3" id="KW-0418">Kinase</keyword>
<protein>
    <recommendedName>
        <fullName evidence="6">mitogen-activated protein kinase kinase</fullName>
        <ecNumber evidence="6">2.7.12.2</ecNumber>
    </recommendedName>
</protein>
<dbReference type="GO" id="GO:0005524">
    <property type="term" value="F:ATP binding"/>
    <property type="evidence" value="ECO:0007669"/>
    <property type="project" value="UniProtKB-KW"/>
</dbReference>
<comment type="catalytic activity">
    <reaction evidence="7">
        <text>L-seryl-[protein] + ATP = O-phospho-L-seryl-[protein] + ADP + H(+)</text>
        <dbReference type="Rhea" id="RHEA:17989"/>
        <dbReference type="Rhea" id="RHEA-COMP:9863"/>
        <dbReference type="Rhea" id="RHEA-COMP:11604"/>
        <dbReference type="ChEBI" id="CHEBI:15378"/>
        <dbReference type="ChEBI" id="CHEBI:29999"/>
        <dbReference type="ChEBI" id="CHEBI:30616"/>
        <dbReference type="ChEBI" id="CHEBI:83421"/>
        <dbReference type="ChEBI" id="CHEBI:456216"/>
        <dbReference type="EC" id="2.7.12.2"/>
    </reaction>
</comment>
<comment type="catalytic activity">
    <reaction evidence="8">
        <text>L-threonyl-[protein] + ATP = O-phospho-L-threonyl-[protein] + ADP + H(+)</text>
        <dbReference type="Rhea" id="RHEA:46608"/>
        <dbReference type="Rhea" id="RHEA-COMP:11060"/>
        <dbReference type="Rhea" id="RHEA-COMP:11605"/>
        <dbReference type="ChEBI" id="CHEBI:15378"/>
        <dbReference type="ChEBI" id="CHEBI:30013"/>
        <dbReference type="ChEBI" id="CHEBI:30616"/>
        <dbReference type="ChEBI" id="CHEBI:61977"/>
        <dbReference type="ChEBI" id="CHEBI:456216"/>
        <dbReference type="EC" id="2.7.12.2"/>
    </reaction>
</comment>
<sequence>DFGQVDTFYFLAMEYLEGVILNDRLREDGPLPEAELFRIAREIGKALAFLGSHHLIHRDVKPANIMLCHNGEIKLLDFGLAKNPSEDTISIKEVFRGTPHFTSPEHILHAKDIDIRSDLYSLGAALYFAASGSYPFDADSPVGILRQHLHADPKPIRDLRPELNPAFAKLIHQCLKRNRDDRPTVLEFQAVCDSLTPA</sequence>
<evidence type="ECO:0000256" key="2">
    <source>
        <dbReference type="ARBA" id="ARBA00022741"/>
    </source>
</evidence>
<reference evidence="11" key="1">
    <citation type="journal article" date="2014" name="Front. Microbiol.">
        <title>High frequency of phylogenetically diverse reductive dehalogenase-homologous genes in deep subseafloor sedimentary metagenomes.</title>
        <authorList>
            <person name="Kawai M."/>
            <person name="Futagami T."/>
            <person name="Toyoda A."/>
            <person name="Takaki Y."/>
            <person name="Nishi S."/>
            <person name="Hori S."/>
            <person name="Arai W."/>
            <person name="Tsubouchi T."/>
            <person name="Morono Y."/>
            <person name="Uchiyama I."/>
            <person name="Ito T."/>
            <person name="Fujiyama A."/>
            <person name="Inagaki F."/>
            <person name="Takami H."/>
        </authorList>
    </citation>
    <scope>NUCLEOTIDE SEQUENCE</scope>
    <source>
        <strain evidence="11">Expedition CK06-06</strain>
    </source>
</reference>
<evidence type="ECO:0000256" key="4">
    <source>
        <dbReference type="ARBA" id="ARBA00022840"/>
    </source>
</evidence>
<feature type="non-terminal residue" evidence="11">
    <location>
        <position position="1"/>
    </location>
</feature>
<evidence type="ECO:0000256" key="7">
    <source>
        <dbReference type="ARBA" id="ARBA00049014"/>
    </source>
</evidence>
<dbReference type="InterPro" id="IPR011009">
    <property type="entry name" value="Kinase-like_dom_sf"/>
</dbReference>
<dbReference type="GO" id="GO:0004708">
    <property type="term" value="F:MAP kinase kinase activity"/>
    <property type="evidence" value="ECO:0007669"/>
    <property type="project" value="UniProtKB-EC"/>
</dbReference>
<dbReference type="AlphaFoldDB" id="X0Y7Q8"/>
<gene>
    <name evidence="11" type="ORF">S01H1_75825</name>
</gene>
<evidence type="ECO:0000256" key="8">
    <source>
        <dbReference type="ARBA" id="ARBA00049299"/>
    </source>
</evidence>
<proteinExistence type="inferred from homology"/>
<keyword evidence="4" id="KW-0067">ATP-binding</keyword>
<dbReference type="EC" id="2.7.12.2" evidence="6"/>
<dbReference type="PROSITE" id="PS00108">
    <property type="entry name" value="PROTEIN_KINASE_ST"/>
    <property type="match status" value="1"/>
</dbReference>
<evidence type="ECO:0000256" key="6">
    <source>
        <dbReference type="ARBA" id="ARBA00038999"/>
    </source>
</evidence>
<dbReference type="PANTHER" id="PTHR48013">
    <property type="entry name" value="DUAL SPECIFICITY MITOGEN-ACTIVATED PROTEIN KINASE KINASE 5-RELATED"/>
    <property type="match status" value="1"/>
</dbReference>
<keyword evidence="2" id="KW-0547">Nucleotide-binding</keyword>
<keyword evidence="1" id="KW-0808">Transferase</keyword>
<comment type="catalytic activity">
    <reaction evidence="9">
        <text>L-tyrosyl-[protein] + ATP = O-phospho-L-tyrosyl-[protein] + ADP + H(+)</text>
        <dbReference type="Rhea" id="RHEA:10596"/>
        <dbReference type="Rhea" id="RHEA-COMP:10136"/>
        <dbReference type="Rhea" id="RHEA-COMP:20101"/>
        <dbReference type="ChEBI" id="CHEBI:15378"/>
        <dbReference type="ChEBI" id="CHEBI:30616"/>
        <dbReference type="ChEBI" id="CHEBI:46858"/>
        <dbReference type="ChEBI" id="CHEBI:61978"/>
        <dbReference type="ChEBI" id="CHEBI:456216"/>
        <dbReference type="EC" id="2.7.12.2"/>
    </reaction>
</comment>
<comment type="caution">
    <text evidence="11">The sequence shown here is derived from an EMBL/GenBank/DDBJ whole genome shotgun (WGS) entry which is preliminary data.</text>
</comment>
<dbReference type="SMART" id="SM00220">
    <property type="entry name" value="S_TKc"/>
    <property type="match status" value="1"/>
</dbReference>
<dbReference type="PANTHER" id="PTHR48013:SF9">
    <property type="entry name" value="DUAL SPECIFICITY MITOGEN-ACTIVATED PROTEIN KINASE KINASE 5"/>
    <property type="match status" value="1"/>
</dbReference>
<evidence type="ECO:0000256" key="3">
    <source>
        <dbReference type="ARBA" id="ARBA00022777"/>
    </source>
</evidence>
<dbReference type="SUPFAM" id="SSF56112">
    <property type="entry name" value="Protein kinase-like (PK-like)"/>
    <property type="match status" value="1"/>
</dbReference>
<evidence type="ECO:0000256" key="9">
    <source>
        <dbReference type="ARBA" id="ARBA00051693"/>
    </source>
</evidence>